<dbReference type="OMA" id="AESPYTV"/>
<dbReference type="Ensembl" id="ENSJJAT00000016870.1">
    <property type="protein sequence ID" value="ENSJJAP00000010412.1"/>
    <property type="gene ID" value="ENSJJAG00000014019.1"/>
</dbReference>
<feature type="compositionally biased region" description="Low complexity" evidence="1">
    <location>
        <begin position="46"/>
        <end position="58"/>
    </location>
</feature>
<feature type="compositionally biased region" description="Low complexity" evidence="1">
    <location>
        <begin position="65"/>
        <end position="79"/>
    </location>
</feature>
<feature type="region of interest" description="Disordered" evidence="1">
    <location>
        <begin position="1"/>
        <end position="101"/>
    </location>
</feature>
<accession>A0A8C5NZ70</accession>
<evidence type="ECO:0000313" key="2">
    <source>
        <dbReference type="Ensembl" id="ENSJJAP00000010412.1"/>
    </source>
</evidence>
<dbReference type="AlphaFoldDB" id="A0A8C5NZ70"/>
<sequence>TTTSRRLSRRSTAARSVPRSAFSRPPSPYAAPSSAPGTDASPTTCTARPSADSATRSSSARRLRPLPGSPHSTTSGIPSRGRRRERTRGSNFRGGPEARAG</sequence>
<protein>
    <submittedName>
        <fullName evidence="2">Uncharacterized protein</fullName>
    </submittedName>
</protein>
<evidence type="ECO:0000256" key="1">
    <source>
        <dbReference type="SAM" id="MobiDB-lite"/>
    </source>
</evidence>
<dbReference type="GeneTree" id="ENSGT00900000142372"/>
<evidence type="ECO:0000313" key="3">
    <source>
        <dbReference type="Proteomes" id="UP000694385"/>
    </source>
</evidence>
<keyword evidence="3" id="KW-1185">Reference proteome</keyword>
<proteinExistence type="predicted"/>
<reference evidence="2" key="1">
    <citation type="submission" date="2025-08" db="UniProtKB">
        <authorList>
            <consortium name="Ensembl"/>
        </authorList>
    </citation>
    <scope>IDENTIFICATION</scope>
</reference>
<organism evidence="2 3">
    <name type="scientific">Jaculus jaculus</name>
    <name type="common">Lesser Egyptian jerboa</name>
    <dbReference type="NCBI Taxonomy" id="51337"/>
    <lineage>
        <taxon>Eukaryota</taxon>
        <taxon>Metazoa</taxon>
        <taxon>Chordata</taxon>
        <taxon>Craniata</taxon>
        <taxon>Vertebrata</taxon>
        <taxon>Euteleostomi</taxon>
        <taxon>Mammalia</taxon>
        <taxon>Eutheria</taxon>
        <taxon>Euarchontoglires</taxon>
        <taxon>Glires</taxon>
        <taxon>Rodentia</taxon>
        <taxon>Myomorpha</taxon>
        <taxon>Dipodoidea</taxon>
        <taxon>Dipodidae</taxon>
        <taxon>Dipodinae</taxon>
        <taxon>Jaculus</taxon>
    </lineage>
</organism>
<reference evidence="2" key="2">
    <citation type="submission" date="2025-09" db="UniProtKB">
        <authorList>
            <consortium name="Ensembl"/>
        </authorList>
    </citation>
    <scope>IDENTIFICATION</scope>
</reference>
<feature type="compositionally biased region" description="Low complexity" evidence="1">
    <location>
        <begin position="1"/>
        <end position="36"/>
    </location>
</feature>
<name>A0A8C5NZ70_JACJA</name>
<dbReference type="Proteomes" id="UP000694385">
    <property type="component" value="Unassembled WGS sequence"/>
</dbReference>